<dbReference type="InterPro" id="IPR041698">
    <property type="entry name" value="Methyltransf_25"/>
</dbReference>
<sequence length="298" mass="33487">MAATISKSLPTAATDSGAQDKTQDWTNGMTKAPKNVAWYQATLNRVPATAKEIFRDYSKIPDDEIVDHIHKVRDQAWEILPYPCIGVFRFLDLPACLSPVYPEVLSRVRAGETFLDLGCCFGQDIRKLVYDGAPSDNIVGVDVEPRFIDLGYELFRDRETLKARFLSGDIFAEDFLEDLRGKVDIIFVGSFLHLFSFEQQEVIVAQLVKLLRKRKGSLVFGRHMATAESGGITTTNALGWSLYHHSPDTIRKLWNSAPEGEWEVSSVLARYASEGWDNGVGWQGGDEIKQQYFSATRL</sequence>
<dbReference type="OrthoDB" id="2094832at2759"/>
<dbReference type="PANTHER" id="PTHR35897">
    <property type="entry name" value="METHYLTRANSFERASE AUSD"/>
    <property type="match status" value="1"/>
</dbReference>
<evidence type="ECO:0000256" key="5">
    <source>
        <dbReference type="SAM" id="MobiDB-lite"/>
    </source>
</evidence>
<keyword evidence="8" id="KW-1185">Reference proteome</keyword>
<dbReference type="Proteomes" id="UP000078576">
    <property type="component" value="Unassembled WGS sequence"/>
</dbReference>
<protein>
    <recommendedName>
        <fullName evidence="6">Methyltransferase domain-containing protein</fullName>
    </recommendedName>
</protein>
<dbReference type="PANTHER" id="PTHR35897:SF1">
    <property type="entry name" value="METHYLTRANSFERASE AUSD"/>
    <property type="match status" value="1"/>
</dbReference>
<dbReference type="Pfam" id="PF13649">
    <property type="entry name" value="Methyltransf_25"/>
    <property type="match status" value="1"/>
</dbReference>
<evidence type="ECO:0000256" key="1">
    <source>
        <dbReference type="ARBA" id="ARBA00005179"/>
    </source>
</evidence>
<dbReference type="Gene3D" id="3.40.50.150">
    <property type="entry name" value="Vaccinia Virus protein VP39"/>
    <property type="match status" value="1"/>
</dbReference>
<gene>
    <name evidence="7" type="ORF">VP1G_05888</name>
</gene>
<dbReference type="AlphaFoldDB" id="A0A194V3W1"/>
<dbReference type="InterPro" id="IPR029063">
    <property type="entry name" value="SAM-dependent_MTases_sf"/>
</dbReference>
<feature type="region of interest" description="Disordered" evidence="5">
    <location>
        <begin position="1"/>
        <end position="26"/>
    </location>
</feature>
<dbReference type="SUPFAM" id="SSF53335">
    <property type="entry name" value="S-adenosyl-L-methionine-dependent methyltransferases"/>
    <property type="match status" value="1"/>
</dbReference>
<keyword evidence="2" id="KW-0808">Transferase</keyword>
<reference evidence="8" key="1">
    <citation type="submission" date="2014-12" db="EMBL/GenBank/DDBJ databases">
        <title>Genome Sequence of Valsa Canker Pathogens Uncovers a Specific Adaption of Colonization on Woody Bark.</title>
        <authorList>
            <person name="Yin Z."/>
            <person name="Liu H."/>
            <person name="Gao X."/>
            <person name="Li Z."/>
            <person name="Song N."/>
            <person name="Ke X."/>
            <person name="Dai Q."/>
            <person name="Wu Y."/>
            <person name="Sun Y."/>
            <person name="Xu J.-R."/>
            <person name="Kang Z.K."/>
            <person name="Wang L."/>
            <person name="Huang L."/>
        </authorList>
    </citation>
    <scope>NUCLEOTIDE SEQUENCE [LARGE SCALE GENOMIC DNA]</scope>
    <source>
        <strain evidence="8">SXYL134</strain>
    </source>
</reference>
<proteinExistence type="inferred from homology"/>
<dbReference type="GO" id="GO:0016740">
    <property type="term" value="F:transferase activity"/>
    <property type="evidence" value="ECO:0007669"/>
    <property type="project" value="UniProtKB-KW"/>
</dbReference>
<accession>A0A194V3W1</accession>
<evidence type="ECO:0000259" key="6">
    <source>
        <dbReference type="Pfam" id="PF13649"/>
    </source>
</evidence>
<comment type="pathway">
    <text evidence="1">Secondary metabolite biosynthesis.</text>
</comment>
<evidence type="ECO:0000256" key="3">
    <source>
        <dbReference type="ARBA" id="ARBA00022691"/>
    </source>
</evidence>
<comment type="similarity">
    <text evidence="4">Belongs to the class I-like SAM-binding methyltransferase superfamily.</text>
</comment>
<dbReference type="STRING" id="694573.A0A194V3W1"/>
<organism evidence="7 8">
    <name type="scientific">Cytospora mali</name>
    <name type="common">Apple Valsa canker fungus</name>
    <name type="synonym">Valsa mali</name>
    <dbReference type="NCBI Taxonomy" id="578113"/>
    <lineage>
        <taxon>Eukaryota</taxon>
        <taxon>Fungi</taxon>
        <taxon>Dikarya</taxon>
        <taxon>Ascomycota</taxon>
        <taxon>Pezizomycotina</taxon>
        <taxon>Sordariomycetes</taxon>
        <taxon>Sordariomycetidae</taxon>
        <taxon>Diaporthales</taxon>
        <taxon>Cytosporaceae</taxon>
        <taxon>Cytospora</taxon>
    </lineage>
</organism>
<evidence type="ECO:0000256" key="2">
    <source>
        <dbReference type="ARBA" id="ARBA00022679"/>
    </source>
</evidence>
<dbReference type="EMBL" id="KN714716">
    <property type="protein sequence ID" value="KUI58617.1"/>
    <property type="molecule type" value="Genomic_DNA"/>
</dbReference>
<dbReference type="InterPro" id="IPR051654">
    <property type="entry name" value="Meroterpenoid_MTases"/>
</dbReference>
<keyword evidence="3" id="KW-0949">S-adenosyl-L-methionine</keyword>
<dbReference type="CDD" id="cd02440">
    <property type="entry name" value="AdoMet_MTases"/>
    <property type="match status" value="1"/>
</dbReference>
<evidence type="ECO:0000313" key="8">
    <source>
        <dbReference type="Proteomes" id="UP000078576"/>
    </source>
</evidence>
<feature type="domain" description="Methyltransferase" evidence="6">
    <location>
        <begin position="115"/>
        <end position="213"/>
    </location>
</feature>
<name>A0A194V3W1_CYTMA</name>
<evidence type="ECO:0000313" key="7">
    <source>
        <dbReference type="EMBL" id="KUI58617.1"/>
    </source>
</evidence>
<evidence type="ECO:0000256" key="4">
    <source>
        <dbReference type="ARBA" id="ARBA00038314"/>
    </source>
</evidence>